<dbReference type="CDD" id="cd03747">
    <property type="entry name" value="Ntn_PGA_like"/>
    <property type="match status" value="1"/>
</dbReference>
<keyword evidence="3" id="KW-0865">Zymogen</keyword>
<dbReference type="Gene3D" id="1.10.1400.10">
    <property type="match status" value="1"/>
</dbReference>
<reference evidence="6 7" key="1">
    <citation type="journal article" date="2022" name="Nat. Microbiol.">
        <title>The microbiome of a bacterivorous marine choanoflagellate contains a resource-demanding obligate bacterial associate.</title>
        <authorList>
            <person name="Needham D.M."/>
            <person name="Poirier C."/>
            <person name="Bachy C."/>
            <person name="George E.E."/>
            <person name="Wilken S."/>
            <person name="Yung C.C.M."/>
            <person name="Limardo A.J."/>
            <person name="Morando M."/>
            <person name="Sudek L."/>
            <person name="Malmstrom R.R."/>
            <person name="Keeling P.J."/>
            <person name="Santoro A.E."/>
            <person name="Worden A.Z."/>
        </authorList>
    </citation>
    <scope>NUCLEOTIDE SEQUENCE [LARGE SCALE GENOMIC DNA]</scope>
    <source>
        <strain evidence="6 7">Comchoano-2</strain>
    </source>
</reference>
<comment type="similarity">
    <text evidence="1">Belongs to the peptidase S45 family.</text>
</comment>
<organism evidence="6 7">
    <name type="scientific">Candidatus Synchoanobacter obligatus</name>
    <dbReference type="NCBI Taxonomy" id="2919597"/>
    <lineage>
        <taxon>Bacteria</taxon>
        <taxon>Pseudomonadati</taxon>
        <taxon>Pseudomonadota</taxon>
        <taxon>Gammaproteobacteria</taxon>
        <taxon>Candidatus Comchoanobacterales</taxon>
        <taxon>Candidatus Comchoanobacteraceae</taxon>
        <taxon>Candidatus Synchoanobacter</taxon>
    </lineage>
</organism>
<dbReference type="Proteomes" id="UP001320768">
    <property type="component" value="Unassembled WGS sequence"/>
</dbReference>
<evidence type="ECO:0000313" key="7">
    <source>
        <dbReference type="Proteomes" id="UP001320768"/>
    </source>
</evidence>
<evidence type="ECO:0000313" key="6">
    <source>
        <dbReference type="EMBL" id="MCP8351991.1"/>
    </source>
</evidence>
<dbReference type="InterPro" id="IPR043146">
    <property type="entry name" value="Penicillin_amidase_N_B-knob"/>
</dbReference>
<dbReference type="InterPro" id="IPR023343">
    <property type="entry name" value="Penicillin_amidase_dom1"/>
</dbReference>
<dbReference type="PANTHER" id="PTHR34218">
    <property type="entry name" value="PEPTIDASE S45 PENICILLIN AMIDASE"/>
    <property type="match status" value="1"/>
</dbReference>
<keyword evidence="5" id="KW-1133">Transmembrane helix</keyword>
<feature type="transmembrane region" description="Helical" evidence="5">
    <location>
        <begin position="12"/>
        <end position="35"/>
    </location>
</feature>
<dbReference type="SUPFAM" id="SSF56235">
    <property type="entry name" value="N-terminal nucleophile aminohydrolases (Ntn hydrolases)"/>
    <property type="match status" value="1"/>
</dbReference>
<evidence type="ECO:0000256" key="3">
    <source>
        <dbReference type="ARBA" id="ARBA00023145"/>
    </source>
</evidence>
<proteinExistence type="inferred from homology"/>
<keyword evidence="7" id="KW-1185">Reference proteome</keyword>
<accession>A0ABT1L500</accession>
<dbReference type="PIRSF" id="PIRSF001227">
    <property type="entry name" value="Pen_acylase"/>
    <property type="match status" value="1"/>
</dbReference>
<dbReference type="InterPro" id="IPR002692">
    <property type="entry name" value="S45"/>
</dbReference>
<gene>
    <name evidence="6" type="ORF">MKS91_01615</name>
</gene>
<name>A0ABT1L500_9GAMM</name>
<keyword evidence="5" id="KW-0472">Membrane</keyword>
<evidence type="ECO:0000256" key="2">
    <source>
        <dbReference type="ARBA" id="ARBA00022801"/>
    </source>
</evidence>
<dbReference type="PANTHER" id="PTHR34218:SF4">
    <property type="entry name" value="ACYL-HOMOSERINE LACTONE ACYLASE QUIP"/>
    <property type="match status" value="1"/>
</dbReference>
<sequence length="797" mass="90050">MSQTNQTKRYSLSRLAAIVGAIILMAVTYLFYVGWASMPMVRGYLEQPYLHEDVEVIRNDVGVPRIVGHRNKDVYYAQGYVHAQDRLFQMTMLKYMFLGRMSELVGKKTVKLDEYMRLFNIEQSAKASYAQFGPSHKVALEAYAAGVNAYIEEHHETLEQRLLGFKLEKWRPQDSVVIQKAIAFDLSRHWPRIIRNTALASIHGNARLDEFFPEEVVVEPSVLDSDLKRHRLPYDDEPKFYPDGPEIPAAVVQSMTRYAELNDAVLTGMSSDETLAPGSNAWVISPKRTKSGSAIVASDPHLSYNVPNTFYLIHMKSDTLELTGASIPGAPGIIIGRNANISWGFTNSRLAQSDIFYAKDIEGKTERIETIKVLGGKDVTVTYYDTDYGTLISDPGSEYDVALNWTGMVSVDMTLDALHNIGNASSLKEAKKSFKYFHTPAQNMVMSDNKGNYGLYVLGNVPIRQHSGRVAVPATEAYRWKKPIPYWEMPYVENPPRGYVMNANNYVVSPHYGYNVSKLGFDDLRAIRLAKMLKEDKAYTAEDNKRIQLDNEDQQWFVMKDTLMMVEPRSDLAKGAIQALDQWDGVADRTSYEVTIFSAWQREIASKIYLDIMQTLPSWAKPVHDDFFVINTIKNNTKACQINGGDCKDFLSDTLEAALAQLSARYGTKDIEQWQWKGSHKAQFKHGIFKKVPLLKQLSARQAEVDGTRDSLNRSRWFAGRQGFMGTQGACLRMVVDLESQQGHFIIPMGESGNVLSKHYSDLLPIWADGDYLLMPRTQSKGYESKLVLGHGKEEAN</sequence>
<comment type="caution">
    <text evidence="6">The sequence shown here is derived from an EMBL/GenBank/DDBJ whole genome shotgun (WGS) entry which is preliminary data.</text>
</comment>
<dbReference type="Gene3D" id="1.10.439.10">
    <property type="entry name" value="Penicillin Amidohydrolase, domain 1"/>
    <property type="match status" value="1"/>
</dbReference>
<dbReference type="EMBL" id="JAKUDN010000001">
    <property type="protein sequence ID" value="MCP8351991.1"/>
    <property type="molecule type" value="Genomic_DNA"/>
</dbReference>
<evidence type="ECO:0000256" key="5">
    <source>
        <dbReference type="SAM" id="Phobius"/>
    </source>
</evidence>
<evidence type="ECO:0000256" key="1">
    <source>
        <dbReference type="ARBA" id="ARBA00006586"/>
    </source>
</evidence>
<dbReference type="Gene3D" id="3.60.20.10">
    <property type="entry name" value="Glutamine Phosphoribosylpyrophosphate, subunit 1, domain 1"/>
    <property type="match status" value="1"/>
</dbReference>
<comment type="subunit">
    <text evidence="4">Heterodimer of an alpha subunit and a beta subunit processed from the same precursor.</text>
</comment>
<dbReference type="InterPro" id="IPR029055">
    <property type="entry name" value="Ntn_hydrolases_N"/>
</dbReference>
<keyword evidence="2" id="KW-0378">Hydrolase</keyword>
<dbReference type="Gene3D" id="2.30.120.10">
    <property type="match status" value="1"/>
</dbReference>
<dbReference type="InterPro" id="IPR014395">
    <property type="entry name" value="Pen/GL7ACA/AHL_acylase"/>
</dbReference>
<dbReference type="RefSeq" id="WP_258569097.1">
    <property type="nucleotide sequence ID" value="NZ_JAKUDN010000001.1"/>
</dbReference>
<protein>
    <submittedName>
        <fullName evidence="6">Penicillin acylase family protein</fullName>
    </submittedName>
</protein>
<dbReference type="Pfam" id="PF01804">
    <property type="entry name" value="Penicil_amidase"/>
    <property type="match status" value="1"/>
</dbReference>
<dbReference type="InterPro" id="IPR043147">
    <property type="entry name" value="Penicillin_amidase_A-knob"/>
</dbReference>
<keyword evidence="5" id="KW-0812">Transmembrane</keyword>
<evidence type="ECO:0000256" key="4">
    <source>
        <dbReference type="ARBA" id="ARBA00038735"/>
    </source>
</evidence>